<dbReference type="PANTHER" id="PTHR21180">
    <property type="entry name" value="ENDONUCLEASE/EXONUCLEASE/PHOSPHATASE FAMILY DOMAIN-CONTAINING PROTEIN 1"/>
    <property type="match status" value="1"/>
</dbReference>
<keyword evidence="1" id="KW-0732">Signal</keyword>
<dbReference type="AlphaFoldDB" id="A0A399DVP5"/>
<evidence type="ECO:0000313" key="2">
    <source>
        <dbReference type="EMBL" id="RIH74092.1"/>
    </source>
</evidence>
<proteinExistence type="predicted"/>
<dbReference type="PANTHER" id="PTHR21180:SF32">
    <property type="entry name" value="ENDONUCLEASE_EXONUCLEASE_PHOSPHATASE FAMILY DOMAIN-CONTAINING PROTEIN 1"/>
    <property type="match status" value="1"/>
</dbReference>
<dbReference type="Proteomes" id="UP000266089">
    <property type="component" value="Unassembled WGS sequence"/>
</dbReference>
<organism evidence="2 3">
    <name type="scientific">Meiothermus taiwanensis</name>
    <dbReference type="NCBI Taxonomy" id="172827"/>
    <lineage>
        <taxon>Bacteria</taxon>
        <taxon>Thermotogati</taxon>
        <taxon>Deinococcota</taxon>
        <taxon>Deinococci</taxon>
        <taxon>Thermales</taxon>
        <taxon>Thermaceae</taxon>
        <taxon>Meiothermus</taxon>
    </lineage>
</organism>
<reference evidence="2 3" key="1">
    <citation type="submission" date="2018-08" db="EMBL/GenBank/DDBJ databases">
        <title>Meiothermus cateniformans JCM 15151 genome sequencing project.</title>
        <authorList>
            <person name="Da Costa M.S."/>
            <person name="Albuquerque L."/>
            <person name="Raposo P."/>
            <person name="Froufe H.J.C."/>
            <person name="Barroso C.S."/>
            <person name="Egas C."/>
        </authorList>
    </citation>
    <scope>NUCLEOTIDE SEQUENCE [LARGE SCALE GENOMIC DNA]</scope>
    <source>
        <strain evidence="2 3">JCM 15151</strain>
    </source>
</reference>
<accession>A0A399DVP5</accession>
<dbReference type="InterPro" id="IPR010994">
    <property type="entry name" value="RuvA_2-like"/>
</dbReference>
<sequence>MRLKKSLGLLLAALTVMGGSLMAFASSANTTAASKTTVAAKIAPVHINTATLAQLETLPGVGPKLAQEIIKHRPYKNAHDLQSKVKGIGPSLWKKIAPYVLFN</sequence>
<feature type="signal peptide" evidence="1">
    <location>
        <begin position="1"/>
        <end position="25"/>
    </location>
</feature>
<dbReference type="Gene3D" id="1.10.150.320">
    <property type="entry name" value="Photosystem II 12 kDa extrinsic protein"/>
    <property type="match status" value="1"/>
</dbReference>
<dbReference type="RefSeq" id="WP_119361876.1">
    <property type="nucleotide sequence ID" value="NZ_JBHSXZ010000093.1"/>
</dbReference>
<dbReference type="GO" id="GO:0015628">
    <property type="term" value="P:protein secretion by the type II secretion system"/>
    <property type="evidence" value="ECO:0007669"/>
    <property type="project" value="TreeGrafter"/>
</dbReference>
<dbReference type="EMBL" id="QWKX01000171">
    <property type="protein sequence ID" value="RIH74092.1"/>
    <property type="molecule type" value="Genomic_DNA"/>
</dbReference>
<gene>
    <name evidence="2" type="primary">comEA_2</name>
    <name evidence="2" type="ORF">Mcate_02853</name>
</gene>
<protein>
    <submittedName>
        <fullName evidence="2">ComE operon protein 1</fullName>
    </submittedName>
</protein>
<dbReference type="InterPro" id="IPR051675">
    <property type="entry name" value="Endo/Exo/Phosphatase_dom_1"/>
</dbReference>
<dbReference type="OrthoDB" id="9758724at2"/>
<dbReference type="SUPFAM" id="SSF47781">
    <property type="entry name" value="RuvA domain 2-like"/>
    <property type="match status" value="1"/>
</dbReference>
<name>A0A399DVP5_9DEIN</name>
<evidence type="ECO:0000313" key="3">
    <source>
        <dbReference type="Proteomes" id="UP000266089"/>
    </source>
</evidence>
<dbReference type="Pfam" id="PF12836">
    <property type="entry name" value="HHH_3"/>
    <property type="match status" value="1"/>
</dbReference>
<evidence type="ECO:0000256" key="1">
    <source>
        <dbReference type="SAM" id="SignalP"/>
    </source>
</evidence>
<feature type="chain" id="PRO_5017237944" evidence="1">
    <location>
        <begin position="26"/>
        <end position="103"/>
    </location>
</feature>
<comment type="caution">
    <text evidence="2">The sequence shown here is derived from an EMBL/GenBank/DDBJ whole genome shotgun (WGS) entry which is preliminary data.</text>
</comment>
<dbReference type="GO" id="GO:0015627">
    <property type="term" value="C:type II protein secretion system complex"/>
    <property type="evidence" value="ECO:0007669"/>
    <property type="project" value="TreeGrafter"/>
</dbReference>